<evidence type="ECO:0000256" key="1">
    <source>
        <dbReference type="ARBA" id="ARBA00004651"/>
    </source>
</evidence>
<keyword evidence="2" id="KW-1003">Cell membrane</keyword>
<feature type="transmembrane region" description="Helical" evidence="6">
    <location>
        <begin position="6"/>
        <end position="26"/>
    </location>
</feature>
<evidence type="ECO:0000313" key="8">
    <source>
        <dbReference type="Proteomes" id="UP000777661"/>
    </source>
</evidence>
<dbReference type="InterPro" id="IPR001123">
    <property type="entry name" value="LeuE-type"/>
</dbReference>
<dbReference type="RefSeq" id="WP_223004271.1">
    <property type="nucleotide sequence ID" value="NZ_JAHSQO010000001.1"/>
</dbReference>
<evidence type="ECO:0000313" key="7">
    <source>
        <dbReference type="EMBL" id="MBY8914985.1"/>
    </source>
</evidence>
<dbReference type="PANTHER" id="PTHR30086">
    <property type="entry name" value="ARGININE EXPORTER PROTEIN ARGO"/>
    <property type="match status" value="1"/>
</dbReference>
<comment type="caution">
    <text evidence="7">The sequence shown here is derived from an EMBL/GenBank/DDBJ whole genome shotgun (WGS) entry which is preliminary data.</text>
</comment>
<dbReference type="PANTHER" id="PTHR30086:SF20">
    <property type="entry name" value="ARGININE EXPORTER PROTEIN ARGO-RELATED"/>
    <property type="match status" value="1"/>
</dbReference>
<keyword evidence="3 6" id="KW-0812">Transmembrane</keyword>
<proteinExistence type="predicted"/>
<evidence type="ECO:0000256" key="2">
    <source>
        <dbReference type="ARBA" id="ARBA00022475"/>
    </source>
</evidence>
<accession>A0ABS7R224</accession>
<keyword evidence="5 6" id="KW-0472">Membrane</keyword>
<organism evidence="7 8">
    <name type="scientific">Nitratireductor rhodophyticola</name>
    <dbReference type="NCBI Taxonomy" id="2854036"/>
    <lineage>
        <taxon>Bacteria</taxon>
        <taxon>Pseudomonadati</taxon>
        <taxon>Pseudomonadota</taxon>
        <taxon>Alphaproteobacteria</taxon>
        <taxon>Hyphomicrobiales</taxon>
        <taxon>Phyllobacteriaceae</taxon>
        <taxon>Nitratireductor</taxon>
    </lineage>
</organism>
<evidence type="ECO:0000256" key="3">
    <source>
        <dbReference type="ARBA" id="ARBA00022692"/>
    </source>
</evidence>
<evidence type="ECO:0000256" key="6">
    <source>
        <dbReference type="SAM" id="Phobius"/>
    </source>
</evidence>
<keyword evidence="4 6" id="KW-1133">Transmembrane helix</keyword>
<comment type="subcellular location">
    <subcellularLocation>
        <location evidence="1">Cell membrane</location>
        <topology evidence="1">Multi-pass membrane protein</topology>
    </subcellularLocation>
</comment>
<feature type="transmembrane region" description="Helical" evidence="6">
    <location>
        <begin position="71"/>
        <end position="91"/>
    </location>
</feature>
<dbReference type="PIRSF" id="PIRSF006324">
    <property type="entry name" value="LeuE"/>
    <property type="match status" value="1"/>
</dbReference>
<feature type="transmembrane region" description="Helical" evidence="6">
    <location>
        <begin position="117"/>
        <end position="139"/>
    </location>
</feature>
<feature type="transmembrane region" description="Helical" evidence="6">
    <location>
        <begin position="182"/>
        <end position="204"/>
    </location>
</feature>
<feature type="transmembrane region" description="Helical" evidence="6">
    <location>
        <begin position="145"/>
        <end position="170"/>
    </location>
</feature>
<keyword evidence="8" id="KW-1185">Reference proteome</keyword>
<sequence>MSTQLWLTFILASLPVHFSPGPNNILALSRAIRMGYWTGHLGSIGRYPAYLLIFLAAGLGLGAVLNTSPLLFTLIKWCGAFYLAYMGYRLIRSALEISSPTRAVESGKILGLMRREFIVAIMNPKAVIFATAFYAQFVTPGQPGFAVLFASMVVVSLTLEWIAAGCYCLFGASLGRAANGKGILSWVTRGLGAVLIGFSVLLAAT</sequence>
<dbReference type="Pfam" id="PF01810">
    <property type="entry name" value="LysE"/>
    <property type="match status" value="1"/>
</dbReference>
<reference evidence="7 8" key="1">
    <citation type="submission" date="2021-06" db="EMBL/GenBank/DDBJ databases">
        <title>Nitratireductor porphyridii sp. nov., isolated from a small marine red alga, Porphyridium purpureum in South Korea.</title>
        <authorList>
            <person name="Kim K.H."/>
            <person name="Kristyanto S."/>
            <person name="Jeon C.O."/>
        </authorList>
    </citation>
    <scope>NUCLEOTIDE SEQUENCE [LARGE SCALE GENOMIC DNA]</scope>
    <source>
        <strain evidence="7 8">R6</strain>
    </source>
</reference>
<dbReference type="Proteomes" id="UP000777661">
    <property type="component" value="Unassembled WGS sequence"/>
</dbReference>
<evidence type="ECO:0000256" key="4">
    <source>
        <dbReference type="ARBA" id="ARBA00022989"/>
    </source>
</evidence>
<gene>
    <name evidence="7" type="ORF">KVG22_00160</name>
</gene>
<protein>
    <submittedName>
        <fullName evidence="7">LysE family translocator</fullName>
    </submittedName>
</protein>
<evidence type="ECO:0000256" key="5">
    <source>
        <dbReference type="ARBA" id="ARBA00023136"/>
    </source>
</evidence>
<name>A0ABS7R224_9HYPH</name>
<feature type="transmembrane region" description="Helical" evidence="6">
    <location>
        <begin position="47"/>
        <end position="65"/>
    </location>
</feature>
<dbReference type="EMBL" id="JAHSQO010000001">
    <property type="protein sequence ID" value="MBY8914985.1"/>
    <property type="molecule type" value="Genomic_DNA"/>
</dbReference>